<dbReference type="EMBL" id="HBUF01204591">
    <property type="protein sequence ID" value="CAG6663168.1"/>
    <property type="molecule type" value="Transcribed_RNA"/>
</dbReference>
<dbReference type="GO" id="GO:0000139">
    <property type="term" value="C:Golgi membrane"/>
    <property type="evidence" value="ECO:0007669"/>
    <property type="project" value="TreeGrafter"/>
</dbReference>
<dbReference type="AlphaFoldDB" id="A0A8D8QHS6"/>
<evidence type="ECO:0000256" key="4">
    <source>
        <dbReference type="ARBA" id="ARBA00022989"/>
    </source>
</evidence>
<dbReference type="EMBL" id="HBUF01345186">
    <property type="protein sequence ID" value="CAG6708640.1"/>
    <property type="molecule type" value="Transcribed_RNA"/>
</dbReference>
<evidence type="ECO:0000256" key="3">
    <source>
        <dbReference type="ARBA" id="ARBA00022692"/>
    </source>
</evidence>
<keyword evidence="4 6" id="KW-1133">Transmembrane helix</keyword>
<dbReference type="PANTHER" id="PTHR13019:SF25">
    <property type="entry name" value="GOLGI APPARATUS MEMBRANE PROTEIN TVP23 HOMOLOG"/>
    <property type="match status" value="1"/>
</dbReference>
<sequence>MNNYVVDDDTTPFGEEEFNRPGTLVHPYVTFFHLFFRSLAIVSYMFTGLFSSSGFIASFVFIVLLLSMDFWTVKNISGRLMVGLRWWNYVDDNGKSHWQFESRKGDQQNRVNGTEAKIFWTSLIVCQVMWCLFLLTSLFGFNFKWMLLVGIALTLNFANLYGYLRCKMGGNADNKSLLSSVSSMSSGLFFSQVASTLSSLATKNAMPPQPATNVPSPSNVV</sequence>
<comment type="subcellular location">
    <subcellularLocation>
        <location evidence="1 6">Membrane</location>
        <topology evidence="1 6">Multi-pass membrane protein</topology>
    </subcellularLocation>
</comment>
<keyword evidence="5 6" id="KW-0472">Membrane</keyword>
<proteinExistence type="inferred from homology"/>
<organism evidence="7">
    <name type="scientific">Cacopsylla melanoneura</name>
    <dbReference type="NCBI Taxonomy" id="428564"/>
    <lineage>
        <taxon>Eukaryota</taxon>
        <taxon>Metazoa</taxon>
        <taxon>Ecdysozoa</taxon>
        <taxon>Arthropoda</taxon>
        <taxon>Hexapoda</taxon>
        <taxon>Insecta</taxon>
        <taxon>Pterygota</taxon>
        <taxon>Neoptera</taxon>
        <taxon>Paraneoptera</taxon>
        <taxon>Hemiptera</taxon>
        <taxon>Sternorrhyncha</taxon>
        <taxon>Psylloidea</taxon>
        <taxon>Psyllidae</taxon>
        <taxon>Psyllinae</taxon>
        <taxon>Cacopsylla</taxon>
    </lineage>
</organism>
<dbReference type="EMBL" id="HBUF01204593">
    <property type="protein sequence ID" value="CAG6663170.1"/>
    <property type="molecule type" value="Transcribed_RNA"/>
</dbReference>
<dbReference type="EMBL" id="HBUF01078801">
    <property type="protein sequence ID" value="CAG6632170.1"/>
    <property type="molecule type" value="Transcribed_RNA"/>
</dbReference>
<feature type="transmembrane region" description="Helical" evidence="6">
    <location>
        <begin position="118"/>
        <end position="139"/>
    </location>
</feature>
<feature type="transmembrane region" description="Helical" evidence="6">
    <location>
        <begin position="145"/>
        <end position="164"/>
    </location>
</feature>
<dbReference type="PANTHER" id="PTHR13019">
    <property type="entry name" value="GOLGI APPARATUS MEMBRANE PROTEIN TVP23"/>
    <property type="match status" value="1"/>
</dbReference>
<dbReference type="GO" id="GO:0009306">
    <property type="term" value="P:protein secretion"/>
    <property type="evidence" value="ECO:0007669"/>
    <property type="project" value="TreeGrafter"/>
</dbReference>
<accession>A0A8D8QHS6</accession>
<comment type="similarity">
    <text evidence="2 6">Belongs to the TVP23 family.</text>
</comment>
<dbReference type="EMBL" id="HBUF01345184">
    <property type="protein sequence ID" value="CAG6708638.1"/>
    <property type="molecule type" value="Transcribed_RNA"/>
</dbReference>
<feature type="transmembrane region" description="Helical" evidence="6">
    <location>
        <begin position="52"/>
        <end position="71"/>
    </location>
</feature>
<keyword evidence="3 6" id="KW-0812">Transmembrane</keyword>
<evidence type="ECO:0000256" key="2">
    <source>
        <dbReference type="ARBA" id="ARBA00005467"/>
    </source>
</evidence>
<dbReference type="InterPro" id="IPR008564">
    <property type="entry name" value="TVP23-like"/>
</dbReference>
<dbReference type="EMBL" id="HBUF01078800">
    <property type="protein sequence ID" value="CAG6632169.1"/>
    <property type="molecule type" value="Transcribed_RNA"/>
</dbReference>
<dbReference type="Pfam" id="PF05832">
    <property type="entry name" value="DUF846"/>
    <property type="match status" value="1"/>
</dbReference>
<dbReference type="EMBL" id="HBUF01525008">
    <property type="protein sequence ID" value="CAG6749944.1"/>
    <property type="molecule type" value="Transcribed_RNA"/>
</dbReference>
<dbReference type="EMBL" id="HBUF01525006">
    <property type="protein sequence ID" value="CAG6749942.1"/>
    <property type="molecule type" value="Transcribed_RNA"/>
</dbReference>
<evidence type="ECO:0000256" key="1">
    <source>
        <dbReference type="ARBA" id="ARBA00004141"/>
    </source>
</evidence>
<dbReference type="GO" id="GO:0016192">
    <property type="term" value="P:vesicle-mediated transport"/>
    <property type="evidence" value="ECO:0007669"/>
    <property type="project" value="TreeGrafter"/>
</dbReference>
<reference evidence="7" key="1">
    <citation type="submission" date="2021-05" db="EMBL/GenBank/DDBJ databases">
        <authorList>
            <person name="Alioto T."/>
            <person name="Alioto T."/>
            <person name="Gomez Garrido J."/>
        </authorList>
    </citation>
    <scope>NUCLEOTIDE SEQUENCE</scope>
</reference>
<evidence type="ECO:0000256" key="5">
    <source>
        <dbReference type="ARBA" id="ARBA00023136"/>
    </source>
</evidence>
<evidence type="ECO:0000313" key="7">
    <source>
        <dbReference type="EMBL" id="CAG6632169.1"/>
    </source>
</evidence>
<evidence type="ECO:0000256" key="6">
    <source>
        <dbReference type="RuleBase" id="RU361206"/>
    </source>
</evidence>
<protein>
    <recommendedName>
        <fullName evidence="6">Golgi apparatus membrane protein TVP23 homolog</fullName>
    </recommendedName>
</protein>
<name>A0A8D8QHS6_9HEMI</name>